<protein>
    <submittedName>
        <fullName evidence="1">Uncharacterized protein</fullName>
    </submittedName>
</protein>
<gene>
    <name evidence="1" type="ORF">LCGC14_1484900</name>
</gene>
<accession>A0A0F9LNY1</accession>
<dbReference type="EMBL" id="LAZR01010606">
    <property type="protein sequence ID" value="KKM66070.1"/>
    <property type="molecule type" value="Genomic_DNA"/>
</dbReference>
<comment type="caution">
    <text evidence="1">The sequence shown here is derived from an EMBL/GenBank/DDBJ whole genome shotgun (WGS) entry which is preliminary data.</text>
</comment>
<name>A0A0F9LNY1_9ZZZZ</name>
<dbReference type="AlphaFoldDB" id="A0A0F9LNY1"/>
<proteinExistence type="predicted"/>
<sequence length="228" mass="26926">MAEKENISIKDALIRIGADIDFVKFILLDNKLAHYSEELLPPHSSFDVNIGGYSINGIPLNPESEEDKKQKASKLKKIWRKVDKSYGTKKSAGHAFWKSLLQSIKKEQYVLEKHPLYSENLSSTSPNKSKGRPKEKELFDTVWILKEYFIFLSGKANWSLITRVVQPFCKKQMDYFDLSSRWDKRKEDYEMLNGRAYLDNMRYRYNMHQAQMAELNHLNWEWLYKSVE</sequence>
<evidence type="ECO:0000313" key="1">
    <source>
        <dbReference type="EMBL" id="KKM66070.1"/>
    </source>
</evidence>
<reference evidence="1" key="1">
    <citation type="journal article" date="2015" name="Nature">
        <title>Complex archaea that bridge the gap between prokaryotes and eukaryotes.</title>
        <authorList>
            <person name="Spang A."/>
            <person name="Saw J.H."/>
            <person name="Jorgensen S.L."/>
            <person name="Zaremba-Niedzwiedzka K."/>
            <person name="Martijn J."/>
            <person name="Lind A.E."/>
            <person name="van Eijk R."/>
            <person name="Schleper C."/>
            <person name="Guy L."/>
            <person name="Ettema T.J."/>
        </authorList>
    </citation>
    <scope>NUCLEOTIDE SEQUENCE</scope>
</reference>
<organism evidence="1">
    <name type="scientific">marine sediment metagenome</name>
    <dbReference type="NCBI Taxonomy" id="412755"/>
    <lineage>
        <taxon>unclassified sequences</taxon>
        <taxon>metagenomes</taxon>
        <taxon>ecological metagenomes</taxon>
    </lineage>
</organism>